<dbReference type="GO" id="GO:0004497">
    <property type="term" value="F:monooxygenase activity"/>
    <property type="evidence" value="ECO:0007669"/>
    <property type="project" value="InterPro"/>
</dbReference>
<dbReference type="AlphaFoldDB" id="A0A3S8R782"/>
<dbReference type="SUPFAM" id="SSF51905">
    <property type="entry name" value="FAD/NAD(P)-binding domain"/>
    <property type="match status" value="1"/>
</dbReference>
<dbReference type="PANTHER" id="PTHR43747">
    <property type="entry name" value="FAD-BINDING PROTEIN"/>
    <property type="match status" value="1"/>
</dbReference>
<dbReference type="Proteomes" id="UP000274593">
    <property type="component" value="Chromosome"/>
</dbReference>
<evidence type="ECO:0000256" key="1">
    <source>
        <dbReference type="SAM" id="Phobius"/>
    </source>
</evidence>
<gene>
    <name evidence="2" type="ORF">D6T69_08965</name>
</gene>
<name>A0A3S8R782_9FLAO</name>
<feature type="transmembrane region" description="Helical" evidence="1">
    <location>
        <begin position="12"/>
        <end position="30"/>
    </location>
</feature>
<dbReference type="PANTHER" id="PTHR43747:SF1">
    <property type="entry name" value="SLR1998 PROTEIN"/>
    <property type="match status" value="1"/>
</dbReference>
<evidence type="ECO:0000313" key="2">
    <source>
        <dbReference type="EMBL" id="AZJ35641.1"/>
    </source>
</evidence>
<dbReference type="KEGG" id="tsig:D6T69_08965"/>
<organism evidence="2 3">
    <name type="scientific">Tenacibaculum singaporense</name>
    <dbReference type="NCBI Taxonomy" id="2358479"/>
    <lineage>
        <taxon>Bacteria</taxon>
        <taxon>Pseudomonadati</taxon>
        <taxon>Bacteroidota</taxon>
        <taxon>Flavobacteriia</taxon>
        <taxon>Flavobacteriales</taxon>
        <taxon>Flavobacteriaceae</taxon>
        <taxon>Tenacibaculum</taxon>
    </lineage>
</organism>
<dbReference type="EMBL" id="CP032548">
    <property type="protein sequence ID" value="AZJ35641.1"/>
    <property type="molecule type" value="Genomic_DNA"/>
</dbReference>
<keyword evidence="1" id="KW-0812">Transmembrane</keyword>
<dbReference type="Pfam" id="PF04820">
    <property type="entry name" value="Trp_halogenase"/>
    <property type="match status" value="2"/>
</dbReference>
<protein>
    <submittedName>
        <fullName evidence="2">FAD-dependent oxidoreductase</fullName>
    </submittedName>
</protein>
<dbReference type="InterPro" id="IPR006905">
    <property type="entry name" value="Flavin_halogenase"/>
</dbReference>
<keyword evidence="1" id="KW-0472">Membrane</keyword>
<sequence>MYELKEYNSTTDILIIGGGIAGCIAAISLVNHYNVTLLDKLVEPVDRIGESLAPAAQRILKELYLLENESDAVKQTIFRNNLGMQSYWGSNQLQIVDHMRNPDGFSRSLDRKNFEVYLRKIATERGVNCIWGTRLSNSSYENNYWKITTKSDDLKNRITHTIQAKFVIDATGRQSHFTKSLGIKRTQYDKLISCWMSLPNTQENTMSTIVADELGWWYSAVLPDNKRVIAFQTDADLVDRNTFKHVNSFLPFAKEHKLFQPLIEGNETTVNFHGTISANSTRLEQVTGKQWVALGDAAMSFDPLSSQGMFNAMANAMQLQKLLINYDFIKGLDSTKEQQFNRLYENQLQQVWNHYLKHKNFFYSTETRWKEATFWKRRSIN</sequence>
<dbReference type="PRINTS" id="PR00420">
    <property type="entry name" value="RNGMNOXGNASE"/>
</dbReference>
<keyword evidence="1" id="KW-1133">Transmembrane helix</keyword>
<accession>A0A3S8R782</accession>
<keyword evidence="3" id="KW-1185">Reference proteome</keyword>
<dbReference type="Gene3D" id="3.50.50.60">
    <property type="entry name" value="FAD/NAD(P)-binding domain"/>
    <property type="match status" value="1"/>
</dbReference>
<dbReference type="Gene3D" id="3.30.9.100">
    <property type="match status" value="1"/>
</dbReference>
<dbReference type="PROSITE" id="PS51257">
    <property type="entry name" value="PROKAR_LIPOPROTEIN"/>
    <property type="match status" value="1"/>
</dbReference>
<evidence type="ECO:0000313" key="3">
    <source>
        <dbReference type="Proteomes" id="UP000274593"/>
    </source>
</evidence>
<proteinExistence type="predicted"/>
<dbReference type="InterPro" id="IPR036188">
    <property type="entry name" value="FAD/NAD-bd_sf"/>
</dbReference>
<dbReference type="InterPro" id="IPR050816">
    <property type="entry name" value="Flavin-dep_Halogenase_NPB"/>
</dbReference>
<reference evidence="2 3" key="1">
    <citation type="submission" date="2018-09" db="EMBL/GenBank/DDBJ databases">
        <title>Insights into the microbiota of Asian seabass (Lates calcarifer) with tenacibaculosis symptoms and description of sp. nov. Tenacibaculum singaporense.</title>
        <authorList>
            <person name="Miyake S."/>
            <person name="Soh M."/>
            <person name="Azman M.N."/>
            <person name="Ngoh S.Y."/>
            <person name="Orban L."/>
        </authorList>
    </citation>
    <scope>NUCLEOTIDE SEQUENCE [LARGE SCALE GENOMIC DNA]</scope>
    <source>
        <strain evidence="2 3">DSM 106434</strain>
    </source>
</reference>